<keyword evidence="15" id="KW-1185">Reference proteome</keyword>
<comment type="miscellaneous">
    <text evidence="11">In the RecBCD complex, RecB has a slow 3'-5' helicase, an exonuclease activity and loads RecA onto ssDNA, RecD has a fast 5'-3' helicase activity, while RecC stimulates the ATPase and processivity of the RecB helicase and contributes to recognition of the Chi site.</text>
</comment>
<evidence type="ECO:0000256" key="10">
    <source>
        <dbReference type="ARBA" id="ARBA00023235"/>
    </source>
</evidence>
<comment type="subunit">
    <text evidence="11">Heterotrimer of RecB, RecC and RecD. All subunits contribute to DNA-binding.</text>
</comment>
<feature type="domain" description="UvrD-like helicase C-terminal" evidence="12">
    <location>
        <begin position="700"/>
        <end position="747"/>
    </location>
</feature>
<evidence type="ECO:0000256" key="11">
    <source>
        <dbReference type="HAMAP-Rule" id="MF_01487"/>
    </source>
</evidence>
<dbReference type="RefSeq" id="WP_315586269.1">
    <property type="nucleotide sequence ID" value="NZ_JAVXUR010000003.1"/>
</dbReference>
<dbReference type="NCBIfam" id="TIGR01447">
    <property type="entry name" value="recD"/>
    <property type="match status" value="1"/>
</dbReference>
<name>A0ABU3NE81_9GAMM</name>
<reference evidence="15" key="1">
    <citation type="submission" date="2023-07" db="EMBL/GenBank/DDBJ databases">
        <title>Substrates and metabolic shifts associated with increased methane emissions in unrestored hypersaline salterns.</title>
        <authorList>
            <person name="Bueno De Mesquita C.P."/>
            <person name="Tringe S.G."/>
        </authorList>
    </citation>
    <scope>NUCLEOTIDE SEQUENCE [LARGE SCALE GENOMIC DNA]</scope>
    <source>
        <strain evidence="15">I4</strain>
    </source>
</reference>
<protein>
    <recommendedName>
        <fullName evidence="11">RecBCD enzyme subunit RecD</fullName>
        <ecNumber evidence="11">5.6.2.3</ecNumber>
    </recommendedName>
    <alternativeName>
        <fullName evidence="11">DNA 5'-3' helicase subunit RecD</fullName>
    </alternativeName>
    <alternativeName>
        <fullName evidence="11">Exonuclease V subunit RecD</fullName>
        <shortName evidence="11">ExoV subunit RecD</shortName>
    </alternativeName>
    <alternativeName>
        <fullName evidence="11">Helicase/nuclease RecBCD subunit RecD</fullName>
    </alternativeName>
</protein>
<feature type="binding site" evidence="11">
    <location>
        <begin position="228"/>
        <end position="235"/>
    </location>
    <ligand>
        <name>ATP</name>
        <dbReference type="ChEBI" id="CHEBI:30616"/>
    </ligand>
</feature>
<evidence type="ECO:0000256" key="1">
    <source>
        <dbReference type="ARBA" id="ARBA00022722"/>
    </source>
</evidence>
<dbReference type="Proteomes" id="UP001255917">
    <property type="component" value="Unassembled WGS sequence"/>
</dbReference>
<dbReference type="SUPFAM" id="SSF52540">
    <property type="entry name" value="P-loop containing nucleoside triphosphate hydrolases"/>
    <property type="match status" value="2"/>
</dbReference>
<dbReference type="Gene3D" id="3.40.50.300">
    <property type="entry name" value="P-loop containing nucleotide triphosphate hydrolases"/>
    <property type="match status" value="3"/>
</dbReference>
<comment type="caution">
    <text evidence="14">The sequence shown here is derived from an EMBL/GenBank/DDBJ whole genome shotgun (WGS) entry which is preliminary data.</text>
</comment>
<keyword evidence="4 11" id="KW-0378">Hydrolase</keyword>
<keyword evidence="6 11" id="KW-0269">Exonuclease</keyword>
<dbReference type="InterPro" id="IPR006344">
    <property type="entry name" value="RecD"/>
</dbReference>
<sequence>MMPDTPNHAAAPEQAPETALADHAALFALLDRWVARGWLRSLDRAFAAFLHREASQGPEVSEASPLLLLAAALASHQLGRGHVCLDLAQTLATPDLALSLPPEGDSLEDPPPLPSRVMAGLDLDAWRAALAQPELVAEGPGSTPLVLAGSRERPRLYLRRYWQHEQDIHTRINERLGDAKGDDETPDAARLRPILDRLFPEPKQPATIDWQKAACALAGRSRFAVITGGPGTGKTTTVVRLLALLQALALGENEGEGESEGKQALRIRLAAPTGKAAARLNESISAQVSQLPLDELVAAAGLTTTLERVASEDEARRSPTKTRSLRAVNEQFEKDSNTASSSAVAHLREVIPKEVSTLHRLLGSRPDTRRFRHDRHTPLPLDVLVVDEASMVDVGMMAAMLEALPPRARLVLLGDKDQLASVEAGSVLGDLCARAEGGHYTPATAEWLSEATGQPLPAETLDADGQPLDQAIAMLRVSHRFTADSGIGQLAAAINLEAEPAAKRKAIGDALSAGFADLSHHKLAADDERGLARLAVTGCPERFPNAKAADAPPVGYRHFLSVMAEGRPADDADQAAFDEWAREVLAAHGDFQLLCALRRGPWGVEGLNERVRQALERETLIDSQDGRQRWYPGRPVLVTKNDYDLGLMNGDIGITLDMPRPGASPDDGSRRLLRVAFPAGDSTDRIKWVLPSRLQAVETVFAMTVHKSQGSEFTHAALVLPDAPNPILTRELVYTGITRARHWLTLVETGRGQLMDAAQRRVMRVSGLGS</sequence>
<keyword evidence="3 11" id="KW-0227">DNA damage</keyword>
<evidence type="ECO:0000256" key="6">
    <source>
        <dbReference type="ARBA" id="ARBA00022839"/>
    </source>
</evidence>
<organism evidence="14 15">
    <name type="scientific">Halomonas saccharevitans</name>
    <dbReference type="NCBI Taxonomy" id="416872"/>
    <lineage>
        <taxon>Bacteria</taxon>
        <taxon>Pseudomonadati</taxon>
        <taxon>Pseudomonadota</taxon>
        <taxon>Gammaproteobacteria</taxon>
        <taxon>Oceanospirillales</taxon>
        <taxon>Halomonadaceae</taxon>
        <taxon>Halomonas</taxon>
    </lineage>
</organism>
<dbReference type="InterPro" id="IPR049550">
    <property type="entry name" value="RecD_N"/>
</dbReference>
<keyword evidence="7 11" id="KW-0067">ATP-binding</keyword>
<dbReference type="InterPro" id="IPR050534">
    <property type="entry name" value="Coronavir_polyprotein_1ab"/>
</dbReference>
<proteinExistence type="inferred from homology"/>
<dbReference type="EC" id="5.6.2.3" evidence="11"/>
<evidence type="ECO:0000256" key="7">
    <source>
        <dbReference type="ARBA" id="ARBA00022840"/>
    </source>
</evidence>
<dbReference type="PANTHER" id="PTHR43788:SF6">
    <property type="entry name" value="DNA HELICASE B"/>
    <property type="match status" value="1"/>
</dbReference>
<dbReference type="PANTHER" id="PTHR43788">
    <property type="entry name" value="DNA2/NAM7 HELICASE FAMILY MEMBER"/>
    <property type="match status" value="1"/>
</dbReference>
<evidence type="ECO:0000256" key="2">
    <source>
        <dbReference type="ARBA" id="ARBA00022741"/>
    </source>
</evidence>
<evidence type="ECO:0000256" key="4">
    <source>
        <dbReference type="ARBA" id="ARBA00022801"/>
    </source>
</evidence>
<evidence type="ECO:0000313" key="15">
    <source>
        <dbReference type="Proteomes" id="UP001255917"/>
    </source>
</evidence>
<dbReference type="CDD" id="cd18809">
    <property type="entry name" value="SF1_C_RecD"/>
    <property type="match status" value="1"/>
</dbReference>
<keyword evidence="2 11" id="KW-0547">Nucleotide-binding</keyword>
<comment type="function">
    <text evidence="11">A helicase/nuclease that prepares dsDNA breaks (DSB) for recombinational DNA repair. Binds to DSBs and unwinds DNA via a highly rapid and processive ATP-dependent bidirectional helicase activity. Unwinds dsDNA until it encounters a Chi (crossover hotspot instigator) sequence from the 3' direction. Cuts ssDNA a few nucleotides 3' to the Chi site. The properties and activities of the enzyme are changed at Chi. The Chi-altered holoenzyme produces a long 3'-ssDNA overhang and facilitates RecA-binding to the ssDNA for homologous DNA recombination and repair. Holoenzyme degrades any linearized DNA that is unable to undergo homologous recombination. In the holoenzyme this subunit has ssDNA-dependent ATPase and 5'-3' helicase activity. When added to pre-assembled RecBC greatly stimulates nuclease activity and augments holoenzyme processivity. Negatively regulates the RecA-loading ability of RecBCD.</text>
</comment>
<keyword evidence="8 11" id="KW-0238">DNA-binding</keyword>
<dbReference type="GO" id="GO:0008854">
    <property type="term" value="F:exodeoxyribonuclease V activity"/>
    <property type="evidence" value="ECO:0007669"/>
    <property type="project" value="UniProtKB-EC"/>
</dbReference>
<keyword evidence="5 11" id="KW-0347">Helicase</keyword>
<keyword evidence="1 11" id="KW-0540">Nuclease</keyword>
<evidence type="ECO:0000259" key="13">
    <source>
        <dbReference type="Pfam" id="PF21185"/>
    </source>
</evidence>
<gene>
    <name evidence="11 14" type="primary">recD</name>
    <name evidence="14" type="ORF">RSO68_08455</name>
</gene>
<dbReference type="CDD" id="cd17933">
    <property type="entry name" value="DEXSc_RecD-like"/>
    <property type="match status" value="1"/>
</dbReference>
<dbReference type="InterPro" id="IPR027785">
    <property type="entry name" value="UvrD-like_helicase_C"/>
</dbReference>
<evidence type="ECO:0000256" key="8">
    <source>
        <dbReference type="ARBA" id="ARBA00023125"/>
    </source>
</evidence>
<feature type="domain" description="RecBCD enzyme subunit RecD N-terminal" evidence="13">
    <location>
        <begin position="36"/>
        <end position="151"/>
    </location>
</feature>
<dbReference type="Pfam" id="PF13538">
    <property type="entry name" value="UvrD_C_2"/>
    <property type="match status" value="1"/>
</dbReference>
<dbReference type="InterPro" id="IPR041851">
    <property type="entry name" value="RecD_N_sf"/>
</dbReference>
<comment type="similarity">
    <text evidence="11">Belongs to the RecD family.</text>
</comment>
<evidence type="ECO:0000256" key="9">
    <source>
        <dbReference type="ARBA" id="ARBA00023204"/>
    </source>
</evidence>
<evidence type="ECO:0000313" key="14">
    <source>
        <dbReference type="EMBL" id="MDT8879498.1"/>
    </source>
</evidence>
<keyword evidence="10 11" id="KW-0413">Isomerase</keyword>
<dbReference type="InterPro" id="IPR027417">
    <property type="entry name" value="P-loop_NTPase"/>
</dbReference>
<accession>A0ABU3NE81</accession>
<evidence type="ECO:0000256" key="3">
    <source>
        <dbReference type="ARBA" id="ARBA00022763"/>
    </source>
</evidence>
<comment type="catalytic activity">
    <reaction evidence="11">
        <text>ATP + H2O = ADP + phosphate + H(+)</text>
        <dbReference type="Rhea" id="RHEA:13065"/>
        <dbReference type="ChEBI" id="CHEBI:15377"/>
        <dbReference type="ChEBI" id="CHEBI:15378"/>
        <dbReference type="ChEBI" id="CHEBI:30616"/>
        <dbReference type="ChEBI" id="CHEBI:43474"/>
        <dbReference type="ChEBI" id="CHEBI:456216"/>
        <dbReference type="EC" id="5.6.2.3"/>
    </reaction>
</comment>
<evidence type="ECO:0000259" key="12">
    <source>
        <dbReference type="Pfam" id="PF13538"/>
    </source>
</evidence>
<dbReference type="EMBL" id="JAVXUR010000003">
    <property type="protein sequence ID" value="MDT8879498.1"/>
    <property type="molecule type" value="Genomic_DNA"/>
</dbReference>
<evidence type="ECO:0000256" key="5">
    <source>
        <dbReference type="ARBA" id="ARBA00022806"/>
    </source>
</evidence>
<dbReference type="Pfam" id="PF21185">
    <property type="entry name" value="RecD_N"/>
    <property type="match status" value="1"/>
</dbReference>
<dbReference type="Pfam" id="PF13245">
    <property type="entry name" value="AAA_19"/>
    <property type="match status" value="1"/>
</dbReference>
<dbReference type="Gene3D" id="1.10.10.1020">
    <property type="entry name" value="RecBCD complex, subunit RecD, N-terminal domain"/>
    <property type="match status" value="1"/>
</dbReference>
<keyword evidence="9 11" id="KW-0234">DNA repair</keyword>
<dbReference type="HAMAP" id="MF_01487">
    <property type="entry name" value="RecD"/>
    <property type="match status" value="1"/>
</dbReference>